<comment type="similarity">
    <text evidence="1 4">Belongs to the GST superfamily. Kappa family.</text>
</comment>
<dbReference type="FunFam" id="3.40.30.10:FF:000096">
    <property type="entry name" value="Glutathione S-transferase kappa"/>
    <property type="match status" value="1"/>
</dbReference>
<evidence type="ECO:0000259" key="6">
    <source>
        <dbReference type="Pfam" id="PF01323"/>
    </source>
</evidence>
<dbReference type="PANTHER" id="PTHR42943">
    <property type="entry name" value="GLUTATHIONE S-TRANSFERASE KAPPA"/>
    <property type="match status" value="1"/>
</dbReference>
<dbReference type="GO" id="GO:0004364">
    <property type="term" value="F:glutathione transferase activity"/>
    <property type="evidence" value="ECO:0007669"/>
    <property type="project" value="UniProtKB-UniRule"/>
</dbReference>
<accession>A0A131XY45</accession>
<feature type="domain" description="DSBA-like thioredoxin" evidence="6">
    <location>
        <begin position="9"/>
        <end position="210"/>
    </location>
</feature>
<dbReference type="GO" id="GO:0005777">
    <property type="term" value="C:peroxisome"/>
    <property type="evidence" value="ECO:0007669"/>
    <property type="project" value="TreeGrafter"/>
</dbReference>
<organism evidence="7">
    <name type="scientific">Ixodes ricinus</name>
    <name type="common">Common tick</name>
    <name type="synonym">Acarus ricinus</name>
    <dbReference type="NCBI Taxonomy" id="34613"/>
    <lineage>
        <taxon>Eukaryota</taxon>
        <taxon>Metazoa</taxon>
        <taxon>Ecdysozoa</taxon>
        <taxon>Arthropoda</taxon>
        <taxon>Chelicerata</taxon>
        <taxon>Arachnida</taxon>
        <taxon>Acari</taxon>
        <taxon>Parasitiformes</taxon>
        <taxon>Ixodida</taxon>
        <taxon>Ixodoidea</taxon>
        <taxon>Ixodidae</taxon>
        <taxon>Ixodinae</taxon>
        <taxon>Ixodes</taxon>
    </lineage>
</organism>
<evidence type="ECO:0000256" key="4">
    <source>
        <dbReference type="PIRNR" id="PIRNR006386"/>
    </source>
</evidence>
<dbReference type="PANTHER" id="PTHR42943:SF2">
    <property type="entry name" value="GLUTATHIONE S-TRANSFERASE KAPPA 1"/>
    <property type="match status" value="1"/>
</dbReference>
<proteinExistence type="evidence at transcript level"/>
<dbReference type="Gene3D" id="3.40.30.10">
    <property type="entry name" value="Glutaredoxin"/>
    <property type="match status" value="1"/>
</dbReference>
<dbReference type="GO" id="GO:0004602">
    <property type="term" value="F:glutathione peroxidase activity"/>
    <property type="evidence" value="ECO:0007669"/>
    <property type="project" value="TreeGrafter"/>
</dbReference>
<evidence type="ECO:0000256" key="1">
    <source>
        <dbReference type="ARBA" id="ARBA00006494"/>
    </source>
</evidence>
<comment type="catalytic activity">
    <reaction evidence="3 4">
        <text>RX + glutathione = an S-substituted glutathione + a halide anion + H(+)</text>
        <dbReference type="Rhea" id="RHEA:16437"/>
        <dbReference type="ChEBI" id="CHEBI:15378"/>
        <dbReference type="ChEBI" id="CHEBI:16042"/>
        <dbReference type="ChEBI" id="CHEBI:17792"/>
        <dbReference type="ChEBI" id="CHEBI:57925"/>
        <dbReference type="ChEBI" id="CHEBI:90779"/>
        <dbReference type="EC" id="2.5.1.18"/>
    </reaction>
</comment>
<dbReference type="InterPro" id="IPR051924">
    <property type="entry name" value="GST_Kappa/NadH"/>
</dbReference>
<evidence type="ECO:0000256" key="5">
    <source>
        <dbReference type="PIRSR" id="PIRSR006386-1"/>
    </source>
</evidence>
<evidence type="ECO:0000256" key="2">
    <source>
        <dbReference type="ARBA" id="ARBA00022679"/>
    </source>
</evidence>
<dbReference type="EC" id="2.5.1.18" evidence="4"/>
<dbReference type="PIRSF" id="PIRSF006386">
    <property type="entry name" value="HCCAis_GSTk"/>
    <property type="match status" value="1"/>
</dbReference>
<evidence type="ECO:0000313" key="7">
    <source>
        <dbReference type="EMBL" id="JAP71030.1"/>
    </source>
</evidence>
<reference evidence="7" key="1">
    <citation type="submission" date="2016-02" db="EMBL/GenBank/DDBJ databases">
        <title>RNAseq analyses of the midgut from blood- or serum-fed Ixodes ricinus ticks.</title>
        <authorList>
            <person name="Perner J."/>
            <person name="Provaznik J."/>
            <person name="Schrenkova J."/>
            <person name="Urbanova V."/>
            <person name="Ribeiro J.M."/>
            <person name="Kopacek P."/>
        </authorList>
    </citation>
    <scope>NUCLEOTIDE SEQUENCE</scope>
    <source>
        <tissue evidence="7">Gut</tissue>
    </source>
</reference>
<sequence length="228" mass="25646">MAVPTKVAVELFYDVISPYSWLAFEALHRYRTFWNLDLKLRPFFLGGVMKESNNKPPAMVPNKAAYMQADLRRSSKLFQVPIKVPEFFFEFITTKSTINAQRFLVALQLRQPQFLEEASRGFWKRFYQDNKDIAEEDSIAAVGQAIGMDAATLKETLGLMKDDSVKEGLKKNTSDAVDVYGAFGAPTIVAHVPGGKPEMFFGSDRFEQIACVLGKQWHGPVLPQGAKL</sequence>
<dbReference type="GO" id="GO:0006749">
    <property type="term" value="P:glutathione metabolic process"/>
    <property type="evidence" value="ECO:0007669"/>
    <property type="project" value="TreeGrafter"/>
</dbReference>
<dbReference type="AlphaFoldDB" id="A0A131XY45"/>
<dbReference type="InterPro" id="IPR001853">
    <property type="entry name" value="DSBA-like_thioredoxin_dom"/>
</dbReference>
<keyword evidence="2 4" id="KW-0808">Transferase</keyword>
<dbReference type="SUPFAM" id="SSF52833">
    <property type="entry name" value="Thioredoxin-like"/>
    <property type="match status" value="1"/>
</dbReference>
<dbReference type="InterPro" id="IPR036249">
    <property type="entry name" value="Thioredoxin-like_sf"/>
</dbReference>
<evidence type="ECO:0000256" key="3">
    <source>
        <dbReference type="ARBA" id="ARBA00047960"/>
    </source>
</evidence>
<dbReference type="GO" id="GO:0005739">
    <property type="term" value="C:mitochondrion"/>
    <property type="evidence" value="ECO:0007669"/>
    <property type="project" value="TreeGrafter"/>
</dbReference>
<name>A0A131XY45_IXORI</name>
<dbReference type="EMBL" id="GEFM01004766">
    <property type="protein sequence ID" value="JAP71030.1"/>
    <property type="molecule type" value="mRNA"/>
</dbReference>
<feature type="active site" description="Nucleophile" evidence="5">
    <location>
        <position position="17"/>
    </location>
</feature>
<protein>
    <recommendedName>
        <fullName evidence="4">Glutathione S-transferase kappa</fullName>
        <ecNumber evidence="4">2.5.1.18</ecNumber>
    </recommendedName>
</protein>
<dbReference type="Pfam" id="PF01323">
    <property type="entry name" value="DSBA"/>
    <property type="match status" value="1"/>
</dbReference>
<dbReference type="InterPro" id="IPR014440">
    <property type="entry name" value="HCCAis_GSTk"/>
</dbReference>